<dbReference type="Proteomes" id="UP000811609">
    <property type="component" value="Chromosome 11"/>
</dbReference>
<organism evidence="2 3">
    <name type="scientific">Carya illinoinensis</name>
    <name type="common">Pecan</name>
    <dbReference type="NCBI Taxonomy" id="32201"/>
    <lineage>
        <taxon>Eukaryota</taxon>
        <taxon>Viridiplantae</taxon>
        <taxon>Streptophyta</taxon>
        <taxon>Embryophyta</taxon>
        <taxon>Tracheophyta</taxon>
        <taxon>Spermatophyta</taxon>
        <taxon>Magnoliopsida</taxon>
        <taxon>eudicotyledons</taxon>
        <taxon>Gunneridae</taxon>
        <taxon>Pentapetalae</taxon>
        <taxon>rosids</taxon>
        <taxon>fabids</taxon>
        <taxon>Fagales</taxon>
        <taxon>Juglandaceae</taxon>
        <taxon>Carya</taxon>
    </lineage>
</organism>
<gene>
    <name evidence="2" type="ORF">CIPAW_11G078300</name>
</gene>
<accession>A0A8T1P523</accession>
<protein>
    <submittedName>
        <fullName evidence="2">Uncharacterized protein</fullName>
    </submittedName>
</protein>
<proteinExistence type="predicted"/>
<evidence type="ECO:0000256" key="1">
    <source>
        <dbReference type="SAM" id="SignalP"/>
    </source>
</evidence>
<name>A0A8T1P523_CARIL</name>
<feature type="chain" id="PRO_5035758950" evidence="1">
    <location>
        <begin position="20"/>
        <end position="53"/>
    </location>
</feature>
<evidence type="ECO:0000313" key="2">
    <source>
        <dbReference type="EMBL" id="KAG6635950.1"/>
    </source>
</evidence>
<evidence type="ECO:0000313" key="3">
    <source>
        <dbReference type="Proteomes" id="UP000811609"/>
    </source>
</evidence>
<dbReference type="AlphaFoldDB" id="A0A8T1P523"/>
<dbReference type="EMBL" id="CM031819">
    <property type="protein sequence ID" value="KAG6635950.1"/>
    <property type="molecule type" value="Genomic_DNA"/>
</dbReference>
<keyword evidence="3" id="KW-1185">Reference proteome</keyword>
<keyword evidence="1" id="KW-0732">Signal</keyword>
<reference evidence="2" key="1">
    <citation type="submission" date="2020-12" db="EMBL/GenBank/DDBJ databases">
        <title>WGS assembly of Carya illinoinensis cv. Pawnee.</title>
        <authorList>
            <person name="Platts A."/>
            <person name="Shu S."/>
            <person name="Wright S."/>
            <person name="Barry K."/>
            <person name="Edger P."/>
            <person name="Pires J.C."/>
            <person name="Schmutz J."/>
        </authorList>
    </citation>
    <scope>NUCLEOTIDE SEQUENCE</scope>
    <source>
        <tissue evidence="2">Leaf</tissue>
    </source>
</reference>
<sequence length="53" mass="5757">MLSSVFLGWLFVCLGVSWKEVFEFVEPSSLTSTTQAPWQSISKSAAVESSGIT</sequence>
<comment type="caution">
    <text evidence="2">The sequence shown here is derived from an EMBL/GenBank/DDBJ whole genome shotgun (WGS) entry which is preliminary data.</text>
</comment>
<feature type="signal peptide" evidence="1">
    <location>
        <begin position="1"/>
        <end position="19"/>
    </location>
</feature>